<dbReference type="Proteomes" id="UP000000851">
    <property type="component" value="Chromosome"/>
</dbReference>
<evidence type="ECO:0000256" key="1">
    <source>
        <dbReference type="SAM" id="MobiDB-lite"/>
    </source>
</evidence>
<dbReference type="AlphaFoldDB" id="C7Q4H2"/>
<gene>
    <name evidence="2" type="ordered locus">Caci_3032</name>
</gene>
<organism evidence="2 3">
    <name type="scientific">Catenulispora acidiphila (strain DSM 44928 / JCM 14897 / NBRC 102108 / NRRL B-24433 / ID139908)</name>
    <dbReference type="NCBI Taxonomy" id="479433"/>
    <lineage>
        <taxon>Bacteria</taxon>
        <taxon>Bacillati</taxon>
        <taxon>Actinomycetota</taxon>
        <taxon>Actinomycetes</taxon>
        <taxon>Catenulisporales</taxon>
        <taxon>Catenulisporaceae</taxon>
        <taxon>Catenulispora</taxon>
    </lineage>
</organism>
<protein>
    <recommendedName>
        <fullName evidence="4">DUF1643 domain-containing protein</fullName>
    </recommendedName>
</protein>
<sequence>MPNTPFVSERHDHTAGADKAAFSPDGSYRYFLSRRWAPGPSICWVMLNPSTADAFRADNTIKRCIHFSRRAGYGALAVVNLYSLRSTNPDALWTHPDPIGPLGDQFLREQAGGRTSVITAWGTLGVGTPAAPNNRGPQVADMLADAGVSLLCLGTTANGQPKHPLYIHGDTPLEPYRVGGGVRCLSSRAVSSCPGRRAGASPKAPSSYPDRAPGAIHSASPRAASAGTSTSPLADSSSTSWAALPPGLRHRNSPSTCTARGSRATCSLSSSSYGGAGFSNTCPRWQARTSAAGALRELPATSMSCCLWWPKGAARALPLIRKGAPRHDHDSSSRSPR</sequence>
<name>C7Q4H2_CATAD</name>
<dbReference type="KEGG" id="cai:Caci_3032"/>
<evidence type="ECO:0000313" key="3">
    <source>
        <dbReference type="Proteomes" id="UP000000851"/>
    </source>
</evidence>
<evidence type="ECO:0000313" key="2">
    <source>
        <dbReference type="EMBL" id="ACU71941.1"/>
    </source>
</evidence>
<proteinExistence type="predicted"/>
<dbReference type="HOGENOM" id="CLU_823076_0_0_11"/>
<dbReference type="STRING" id="479433.Caci_3032"/>
<dbReference type="InterPro" id="IPR012441">
    <property type="entry name" value="DUF1643"/>
</dbReference>
<reference evidence="2 3" key="1">
    <citation type="journal article" date="2009" name="Stand. Genomic Sci.">
        <title>Complete genome sequence of Catenulispora acidiphila type strain (ID 139908).</title>
        <authorList>
            <person name="Copeland A."/>
            <person name="Lapidus A."/>
            <person name="Glavina Del Rio T."/>
            <person name="Nolan M."/>
            <person name="Lucas S."/>
            <person name="Chen F."/>
            <person name="Tice H."/>
            <person name="Cheng J.F."/>
            <person name="Bruce D."/>
            <person name="Goodwin L."/>
            <person name="Pitluck S."/>
            <person name="Mikhailova N."/>
            <person name="Pati A."/>
            <person name="Ivanova N."/>
            <person name="Mavromatis K."/>
            <person name="Chen A."/>
            <person name="Palaniappan K."/>
            <person name="Chain P."/>
            <person name="Land M."/>
            <person name="Hauser L."/>
            <person name="Chang Y.J."/>
            <person name="Jeffries C.D."/>
            <person name="Chertkov O."/>
            <person name="Brettin T."/>
            <person name="Detter J.C."/>
            <person name="Han C."/>
            <person name="Ali Z."/>
            <person name="Tindall B.J."/>
            <person name="Goker M."/>
            <person name="Bristow J."/>
            <person name="Eisen J.A."/>
            <person name="Markowitz V."/>
            <person name="Hugenholtz P."/>
            <person name="Kyrpides N.C."/>
            <person name="Klenk H.P."/>
        </authorList>
    </citation>
    <scope>NUCLEOTIDE SEQUENCE [LARGE SCALE GENOMIC DNA]</scope>
    <source>
        <strain evidence="3">DSM 44928 / JCM 14897 / NBRC 102108 / NRRL B-24433 / ID139908</strain>
    </source>
</reference>
<dbReference type="InParanoid" id="C7Q4H2"/>
<dbReference type="Pfam" id="PF07799">
    <property type="entry name" value="DUF1643"/>
    <property type="match status" value="1"/>
</dbReference>
<keyword evidence="3" id="KW-1185">Reference proteome</keyword>
<dbReference type="eggNOG" id="COG4333">
    <property type="taxonomic scope" value="Bacteria"/>
</dbReference>
<feature type="region of interest" description="Disordered" evidence="1">
    <location>
        <begin position="192"/>
        <end position="261"/>
    </location>
</feature>
<accession>C7Q4H2</accession>
<feature type="compositionally biased region" description="Low complexity" evidence="1">
    <location>
        <begin position="228"/>
        <end position="240"/>
    </location>
</feature>
<evidence type="ECO:0008006" key="4">
    <source>
        <dbReference type="Google" id="ProtNLM"/>
    </source>
</evidence>
<dbReference type="EMBL" id="CP001700">
    <property type="protein sequence ID" value="ACU71941.1"/>
    <property type="molecule type" value="Genomic_DNA"/>
</dbReference>